<organism evidence="2">
    <name type="scientific">Siphoviridae sp. ctr0c13</name>
    <dbReference type="NCBI Taxonomy" id="2825683"/>
    <lineage>
        <taxon>Viruses</taxon>
        <taxon>Duplodnaviria</taxon>
        <taxon>Heunggongvirae</taxon>
        <taxon>Uroviricota</taxon>
        <taxon>Caudoviricetes</taxon>
    </lineage>
</organism>
<dbReference type="Pfam" id="PF07508">
    <property type="entry name" value="Recombinase"/>
    <property type="match status" value="1"/>
</dbReference>
<name>A0A8S5TUZ6_9CAUD</name>
<dbReference type="EMBL" id="BK015935">
    <property type="protein sequence ID" value="DAF86029.1"/>
    <property type="molecule type" value="Genomic_DNA"/>
</dbReference>
<dbReference type="GO" id="GO:0003677">
    <property type="term" value="F:DNA binding"/>
    <property type="evidence" value="ECO:0007669"/>
    <property type="project" value="InterPro"/>
</dbReference>
<reference evidence="2" key="1">
    <citation type="journal article" date="2021" name="Proc. Natl. Acad. Sci. U.S.A.">
        <title>A Catalog of Tens of Thousands of Viruses from Human Metagenomes Reveals Hidden Associations with Chronic Diseases.</title>
        <authorList>
            <person name="Tisza M.J."/>
            <person name="Buck C.B."/>
        </authorList>
    </citation>
    <scope>NUCLEOTIDE SEQUENCE</scope>
    <source>
        <strain evidence="2">Ctr0c13</strain>
    </source>
</reference>
<evidence type="ECO:0000313" key="2">
    <source>
        <dbReference type="EMBL" id="DAF86029.1"/>
    </source>
</evidence>
<proteinExistence type="predicted"/>
<dbReference type="InterPro" id="IPR038109">
    <property type="entry name" value="DNA_bind_recomb_sf"/>
</dbReference>
<evidence type="ECO:0000259" key="1">
    <source>
        <dbReference type="PROSITE" id="PS51737"/>
    </source>
</evidence>
<accession>A0A8S5TUZ6</accession>
<protein>
    <submittedName>
        <fullName evidence="2">Integrase</fullName>
    </submittedName>
</protein>
<dbReference type="Gene3D" id="3.90.1750.20">
    <property type="entry name" value="Putative Large Serine Recombinase, Chain B, Domain 2"/>
    <property type="match status" value="1"/>
</dbReference>
<dbReference type="PROSITE" id="PS51737">
    <property type="entry name" value="RECOMBINASE_DNA_BIND"/>
    <property type="match status" value="1"/>
</dbReference>
<feature type="domain" description="Recombinase" evidence="1">
    <location>
        <begin position="5"/>
        <end position="91"/>
    </location>
</feature>
<sequence>MKHTPLGYDIVDGKAVINEEEAEQIKTIYARYLLGLTMKASAKMAGLDITHSRVKNIMQNKRYLGDEYYPQLIDEETFHAAEAERKRREKALGRENRKKERYTPAVFTKFKMLKAEKKYKGPVKQAEYIYSRIKEVGV</sequence>
<dbReference type="GO" id="GO:0000150">
    <property type="term" value="F:DNA strand exchange activity"/>
    <property type="evidence" value="ECO:0007669"/>
    <property type="project" value="InterPro"/>
</dbReference>
<dbReference type="InterPro" id="IPR011109">
    <property type="entry name" value="DNA_bind_recombinase_dom"/>
</dbReference>